<dbReference type="PANTHER" id="PTHR13082:SF0">
    <property type="entry name" value="HISTONE DEACETYLASE COMPLEX SUBUNIT SAP18"/>
    <property type="match status" value="1"/>
</dbReference>
<evidence type="ECO:0000313" key="2">
    <source>
        <dbReference type="EMBL" id="KXZ52953.1"/>
    </source>
</evidence>
<evidence type="ECO:0000256" key="1">
    <source>
        <dbReference type="ARBA" id="ARBA00009143"/>
    </source>
</evidence>
<reference evidence="3" key="1">
    <citation type="journal article" date="2016" name="Nat. Commun.">
        <title>The Gonium pectorale genome demonstrates co-option of cell cycle regulation during the evolution of multicellularity.</title>
        <authorList>
            <person name="Hanschen E.R."/>
            <person name="Marriage T.N."/>
            <person name="Ferris P.J."/>
            <person name="Hamaji T."/>
            <person name="Toyoda A."/>
            <person name="Fujiyama A."/>
            <person name="Neme R."/>
            <person name="Noguchi H."/>
            <person name="Minakuchi Y."/>
            <person name="Suzuki M."/>
            <person name="Kawai-Toyooka H."/>
            <person name="Smith D.R."/>
            <person name="Sparks H."/>
            <person name="Anderson J."/>
            <person name="Bakaric R."/>
            <person name="Luria V."/>
            <person name="Karger A."/>
            <person name="Kirschner M.W."/>
            <person name="Durand P.M."/>
            <person name="Michod R.E."/>
            <person name="Nozaki H."/>
            <person name="Olson B.J."/>
        </authorList>
    </citation>
    <scope>NUCLEOTIDE SEQUENCE [LARGE SCALE GENOMIC DNA]</scope>
    <source>
        <strain evidence="3">NIES-2863</strain>
    </source>
</reference>
<sequence>MDADLRELSDLVKEANPAARNRNARISFAFVYPDRRGRNVMRQVGVVHSTRPGDDDSKTLRQLQFQTGDFLDVSIY</sequence>
<dbReference type="AlphaFoldDB" id="A0A150GT09"/>
<accession>A0A150GT09</accession>
<dbReference type="STRING" id="33097.A0A150GT09"/>
<comment type="caution">
    <text evidence="2">The sequence shown here is derived from an EMBL/GenBank/DDBJ whole genome shotgun (WGS) entry which is preliminary data.</text>
</comment>
<gene>
    <name evidence="2" type="ORF">GPECTOR_8g327</name>
</gene>
<protein>
    <submittedName>
        <fullName evidence="2">Uncharacterized protein</fullName>
    </submittedName>
</protein>
<proteinExistence type="inferred from homology"/>
<dbReference type="EMBL" id="LSYV01000009">
    <property type="protein sequence ID" value="KXZ52953.1"/>
    <property type="molecule type" value="Genomic_DNA"/>
</dbReference>
<dbReference type="OrthoDB" id="440566at2759"/>
<dbReference type="InterPro" id="IPR010516">
    <property type="entry name" value="SAP18"/>
</dbReference>
<dbReference type="Proteomes" id="UP000075714">
    <property type="component" value="Unassembled WGS sequence"/>
</dbReference>
<dbReference type="GO" id="GO:0005634">
    <property type="term" value="C:nucleus"/>
    <property type="evidence" value="ECO:0007669"/>
    <property type="project" value="TreeGrafter"/>
</dbReference>
<keyword evidence="3" id="KW-1185">Reference proteome</keyword>
<comment type="similarity">
    <text evidence="1">Belongs to the SAP18 family.</text>
</comment>
<dbReference type="Pfam" id="PF06487">
    <property type="entry name" value="SAP18"/>
    <property type="match status" value="1"/>
</dbReference>
<name>A0A150GT09_GONPE</name>
<organism evidence="2 3">
    <name type="scientific">Gonium pectorale</name>
    <name type="common">Green alga</name>
    <dbReference type="NCBI Taxonomy" id="33097"/>
    <lineage>
        <taxon>Eukaryota</taxon>
        <taxon>Viridiplantae</taxon>
        <taxon>Chlorophyta</taxon>
        <taxon>core chlorophytes</taxon>
        <taxon>Chlorophyceae</taxon>
        <taxon>CS clade</taxon>
        <taxon>Chlamydomonadales</taxon>
        <taxon>Volvocaceae</taxon>
        <taxon>Gonium</taxon>
    </lineage>
</organism>
<dbReference type="InterPro" id="IPR042534">
    <property type="entry name" value="SAP18_sf"/>
</dbReference>
<dbReference type="PANTHER" id="PTHR13082">
    <property type="entry name" value="SAP18"/>
    <property type="match status" value="1"/>
</dbReference>
<evidence type="ECO:0000313" key="3">
    <source>
        <dbReference type="Proteomes" id="UP000075714"/>
    </source>
</evidence>
<dbReference type="Gene3D" id="3.10.20.550">
    <property type="entry name" value="ASAP complex, SAP18 subunit"/>
    <property type="match status" value="1"/>
</dbReference>
<dbReference type="GO" id="GO:0003714">
    <property type="term" value="F:transcription corepressor activity"/>
    <property type="evidence" value="ECO:0007669"/>
    <property type="project" value="TreeGrafter"/>
</dbReference>